<protein>
    <submittedName>
        <fullName evidence="1">Uncharacterized protein</fullName>
    </submittedName>
</protein>
<gene>
    <name evidence="1" type="ORF">K491DRAFT_720156</name>
</gene>
<proteinExistence type="predicted"/>
<evidence type="ECO:0000313" key="1">
    <source>
        <dbReference type="EMBL" id="KAF2651073.1"/>
    </source>
</evidence>
<dbReference type="EMBL" id="MU004435">
    <property type="protein sequence ID" value="KAF2651073.1"/>
    <property type="molecule type" value="Genomic_DNA"/>
</dbReference>
<dbReference type="OrthoDB" id="3676762at2759"/>
<evidence type="ECO:0000313" key="2">
    <source>
        <dbReference type="Proteomes" id="UP000799324"/>
    </source>
</evidence>
<dbReference type="Proteomes" id="UP000799324">
    <property type="component" value="Unassembled WGS sequence"/>
</dbReference>
<sequence length="332" mass="38778">MDARQLLAADSIDVDLAYNVLALMHRRKKLIQKQALKLQVQVAAGHEQEHVALQQTLSAKQSGIEREMLVAAEGYCKAWLHQFSRQILSYLPRELREMVYTNMTFPRAWRLTSNVIQSIHNPEKLQITFDAEIKRPQWSSVPYYLLTTCFDVTFASEMANTFLQRVRIKIESNIDLQKFFSGLFLLTNTLPKDCLRRLQLRVALPHSEGYIIALQHDDEEVEKKVFNNAVKKLYHVFDITPLKNLEVDIIIMGHHAISKFVEALVPIIYRMKDNHIIVRVWEDHMYDMGMDKKLINAYDISLQQWNDKMASSSAFKRNWPPQFYFPELPGEI</sequence>
<name>A0A6A6SWW2_9PLEO</name>
<keyword evidence="2" id="KW-1185">Reference proteome</keyword>
<accession>A0A6A6SWW2</accession>
<reference evidence="1" key="1">
    <citation type="journal article" date="2020" name="Stud. Mycol.">
        <title>101 Dothideomycetes genomes: a test case for predicting lifestyles and emergence of pathogens.</title>
        <authorList>
            <person name="Haridas S."/>
            <person name="Albert R."/>
            <person name="Binder M."/>
            <person name="Bloem J."/>
            <person name="Labutti K."/>
            <person name="Salamov A."/>
            <person name="Andreopoulos B."/>
            <person name="Baker S."/>
            <person name="Barry K."/>
            <person name="Bills G."/>
            <person name="Bluhm B."/>
            <person name="Cannon C."/>
            <person name="Castanera R."/>
            <person name="Culley D."/>
            <person name="Daum C."/>
            <person name="Ezra D."/>
            <person name="Gonzalez J."/>
            <person name="Henrissat B."/>
            <person name="Kuo A."/>
            <person name="Liang C."/>
            <person name="Lipzen A."/>
            <person name="Lutzoni F."/>
            <person name="Magnuson J."/>
            <person name="Mondo S."/>
            <person name="Nolan M."/>
            <person name="Ohm R."/>
            <person name="Pangilinan J."/>
            <person name="Park H.-J."/>
            <person name="Ramirez L."/>
            <person name="Alfaro M."/>
            <person name="Sun H."/>
            <person name="Tritt A."/>
            <person name="Yoshinaga Y."/>
            <person name="Zwiers L.-H."/>
            <person name="Turgeon B."/>
            <person name="Goodwin S."/>
            <person name="Spatafora J."/>
            <person name="Crous P."/>
            <person name="Grigoriev I."/>
        </authorList>
    </citation>
    <scope>NUCLEOTIDE SEQUENCE</scope>
    <source>
        <strain evidence="1">CBS 122681</strain>
    </source>
</reference>
<organism evidence="1 2">
    <name type="scientific">Lophiostoma macrostomum CBS 122681</name>
    <dbReference type="NCBI Taxonomy" id="1314788"/>
    <lineage>
        <taxon>Eukaryota</taxon>
        <taxon>Fungi</taxon>
        <taxon>Dikarya</taxon>
        <taxon>Ascomycota</taxon>
        <taxon>Pezizomycotina</taxon>
        <taxon>Dothideomycetes</taxon>
        <taxon>Pleosporomycetidae</taxon>
        <taxon>Pleosporales</taxon>
        <taxon>Lophiostomataceae</taxon>
        <taxon>Lophiostoma</taxon>
    </lineage>
</organism>
<dbReference type="AlphaFoldDB" id="A0A6A6SWW2"/>